<dbReference type="WBParaSite" id="TREG1_75860.1">
    <property type="protein sequence ID" value="TREG1_75860.1"/>
    <property type="gene ID" value="TREG1_75860"/>
</dbReference>
<dbReference type="GO" id="GO:0006261">
    <property type="term" value="P:DNA-templated DNA replication"/>
    <property type="evidence" value="ECO:0007669"/>
    <property type="project" value="TreeGrafter"/>
</dbReference>
<evidence type="ECO:0000256" key="4">
    <source>
        <dbReference type="ARBA" id="ARBA00023242"/>
    </source>
</evidence>
<dbReference type="PANTHER" id="PTHR13489">
    <property type="entry name" value="MINI-CHROMOSOME MAINTENANCE COMPLEX-BINDING PROTEIN"/>
    <property type="match status" value="1"/>
</dbReference>
<accession>A0AA85K9L9</accession>
<dbReference type="GO" id="GO:0005634">
    <property type="term" value="C:nucleus"/>
    <property type="evidence" value="ECO:0007669"/>
    <property type="project" value="UniProtKB-SubCell"/>
</dbReference>
<comment type="subcellular location">
    <subcellularLocation>
        <location evidence="1">Nucleus</location>
    </subcellularLocation>
</comment>
<proteinExistence type="inferred from homology"/>
<keyword evidence="5" id="KW-1185">Reference proteome</keyword>
<comment type="similarity">
    <text evidence="2">Belongs to the MCMBP family.</text>
</comment>
<dbReference type="AlphaFoldDB" id="A0AA85K9L9"/>
<reference evidence="5" key="1">
    <citation type="submission" date="2022-06" db="EMBL/GenBank/DDBJ databases">
        <authorList>
            <person name="Berger JAMES D."/>
            <person name="Berger JAMES D."/>
        </authorList>
    </citation>
    <scope>NUCLEOTIDE SEQUENCE [LARGE SCALE GENOMIC DNA]</scope>
</reference>
<dbReference type="GO" id="GO:0003682">
    <property type="term" value="F:chromatin binding"/>
    <property type="evidence" value="ECO:0007669"/>
    <property type="project" value="TreeGrafter"/>
</dbReference>
<evidence type="ECO:0000256" key="2">
    <source>
        <dbReference type="ARBA" id="ARBA00007925"/>
    </source>
</evidence>
<evidence type="ECO:0000256" key="1">
    <source>
        <dbReference type="ARBA" id="ARBA00004123"/>
    </source>
</evidence>
<evidence type="ECO:0000313" key="6">
    <source>
        <dbReference type="WBParaSite" id="TREG1_75860.1"/>
    </source>
</evidence>
<name>A0AA85K9L9_TRIRE</name>
<dbReference type="Pfam" id="PF09739">
    <property type="entry name" value="MCM_bind"/>
    <property type="match status" value="1"/>
</dbReference>
<sequence length="99" mass="11518">MEVGDLIATPLKIYDQICHANADKSFHDEVQKVVNDYSSKVPLYGCTTLDRIPDGHLVRIIGMVQDMFNSELYMDTYRLSANDETIRSFRYRDYSDFQL</sequence>
<keyword evidence="4" id="KW-0539">Nucleus</keyword>
<dbReference type="Proteomes" id="UP000050795">
    <property type="component" value="Unassembled WGS sequence"/>
</dbReference>
<organism evidence="5 6">
    <name type="scientific">Trichobilharzia regenti</name>
    <name type="common">Nasal bird schistosome</name>
    <dbReference type="NCBI Taxonomy" id="157069"/>
    <lineage>
        <taxon>Eukaryota</taxon>
        <taxon>Metazoa</taxon>
        <taxon>Spiralia</taxon>
        <taxon>Lophotrochozoa</taxon>
        <taxon>Platyhelminthes</taxon>
        <taxon>Trematoda</taxon>
        <taxon>Digenea</taxon>
        <taxon>Strigeidida</taxon>
        <taxon>Schistosomatoidea</taxon>
        <taxon>Schistosomatidae</taxon>
        <taxon>Trichobilharzia</taxon>
    </lineage>
</organism>
<dbReference type="InterPro" id="IPR019140">
    <property type="entry name" value="MCM_complex-bd"/>
</dbReference>
<protein>
    <recommendedName>
        <fullName evidence="3">Mini-chromosome maintenance complex-binding protein</fullName>
    </recommendedName>
</protein>
<reference evidence="6" key="2">
    <citation type="submission" date="2023-11" db="UniProtKB">
        <authorList>
            <consortium name="WormBaseParasite"/>
        </authorList>
    </citation>
    <scope>IDENTIFICATION</scope>
</reference>
<evidence type="ECO:0000313" key="5">
    <source>
        <dbReference type="Proteomes" id="UP000050795"/>
    </source>
</evidence>
<dbReference type="PANTHER" id="PTHR13489:SF0">
    <property type="entry name" value="MINI-CHROMOSOME MAINTENANCE COMPLEX-BINDING PROTEIN"/>
    <property type="match status" value="1"/>
</dbReference>
<evidence type="ECO:0000256" key="3">
    <source>
        <dbReference type="ARBA" id="ARBA00015405"/>
    </source>
</evidence>